<evidence type="ECO:0000256" key="1">
    <source>
        <dbReference type="SAM" id="Phobius"/>
    </source>
</evidence>
<dbReference type="SUPFAM" id="SSF53474">
    <property type="entry name" value="alpha/beta-Hydrolases"/>
    <property type="match status" value="1"/>
</dbReference>
<evidence type="ECO:0000313" key="3">
    <source>
        <dbReference type="EMBL" id="WXB00400.1"/>
    </source>
</evidence>
<proteinExistence type="predicted"/>
<evidence type="ECO:0000259" key="2">
    <source>
        <dbReference type="Pfam" id="PF12146"/>
    </source>
</evidence>
<dbReference type="InterPro" id="IPR022742">
    <property type="entry name" value="Hydrolase_4"/>
</dbReference>
<dbReference type="RefSeq" id="WP_394830001.1">
    <property type="nucleotide sequence ID" value="NZ_CP089929.1"/>
</dbReference>
<dbReference type="Proteomes" id="UP001374803">
    <property type="component" value="Chromosome"/>
</dbReference>
<keyword evidence="4" id="KW-1185">Reference proteome</keyword>
<reference evidence="3" key="1">
    <citation type="submission" date="2021-12" db="EMBL/GenBank/DDBJ databases">
        <title>Discovery of the Pendulisporaceae a myxobacterial family with distinct sporulation behavior and unique specialized metabolism.</title>
        <authorList>
            <person name="Garcia R."/>
            <person name="Popoff A."/>
            <person name="Bader C.D."/>
            <person name="Loehr J."/>
            <person name="Walesch S."/>
            <person name="Walt C."/>
            <person name="Boldt J."/>
            <person name="Bunk B."/>
            <person name="Haeckl F.J.F.P.J."/>
            <person name="Gunesch A.P."/>
            <person name="Birkelbach J."/>
            <person name="Nuebel U."/>
            <person name="Pietschmann T."/>
            <person name="Bach T."/>
            <person name="Mueller R."/>
        </authorList>
    </citation>
    <scope>NUCLEOTIDE SEQUENCE</scope>
    <source>
        <strain evidence="3">MSr11367</strain>
    </source>
</reference>
<dbReference type="PANTHER" id="PTHR43194:SF2">
    <property type="entry name" value="PEROXISOMAL MEMBRANE PROTEIN LPX1"/>
    <property type="match status" value="1"/>
</dbReference>
<gene>
    <name evidence="3" type="ORF">LVJ94_26190</name>
</gene>
<keyword evidence="1" id="KW-1133">Transmembrane helix</keyword>
<organism evidence="3 4">
    <name type="scientific">Pendulispora rubella</name>
    <dbReference type="NCBI Taxonomy" id="2741070"/>
    <lineage>
        <taxon>Bacteria</taxon>
        <taxon>Pseudomonadati</taxon>
        <taxon>Myxococcota</taxon>
        <taxon>Myxococcia</taxon>
        <taxon>Myxococcales</taxon>
        <taxon>Sorangiineae</taxon>
        <taxon>Pendulisporaceae</taxon>
        <taxon>Pendulispora</taxon>
    </lineage>
</organism>
<keyword evidence="1" id="KW-0812">Transmembrane</keyword>
<keyword evidence="1" id="KW-0472">Membrane</keyword>
<accession>A0ABZ2KQQ2</accession>
<dbReference type="InterPro" id="IPR050228">
    <property type="entry name" value="Carboxylesterase_BioH"/>
</dbReference>
<feature type="domain" description="Serine aminopeptidase S33" evidence="2">
    <location>
        <begin position="129"/>
        <end position="356"/>
    </location>
</feature>
<dbReference type="GO" id="GO:0016787">
    <property type="term" value="F:hydrolase activity"/>
    <property type="evidence" value="ECO:0007669"/>
    <property type="project" value="UniProtKB-KW"/>
</dbReference>
<dbReference type="EMBL" id="CP089983">
    <property type="protein sequence ID" value="WXB00400.1"/>
    <property type="molecule type" value="Genomic_DNA"/>
</dbReference>
<name>A0ABZ2KQQ2_9BACT</name>
<dbReference type="Gene3D" id="3.40.50.1820">
    <property type="entry name" value="alpha/beta hydrolase"/>
    <property type="match status" value="1"/>
</dbReference>
<keyword evidence="3" id="KW-0378">Hydrolase</keyword>
<dbReference type="InterPro" id="IPR029058">
    <property type="entry name" value="AB_hydrolase_fold"/>
</dbReference>
<dbReference type="Pfam" id="PF12146">
    <property type="entry name" value="Hydrolase_4"/>
    <property type="match status" value="1"/>
</dbReference>
<dbReference type="PANTHER" id="PTHR43194">
    <property type="entry name" value="HYDROLASE ALPHA/BETA FOLD FAMILY"/>
    <property type="match status" value="1"/>
</dbReference>
<protein>
    <submittedName>
        <fullName evidence="3">Alpha/beta fold hydrolase</fullName>
    </submittedName>
</protein>
<evidence type="ECO:0000313" key="4">
    <source>
        <dbReference type="Proteomes" id="UP001374803"/>
    </source>
</evidence>
<feature type="transmembrane region" description="Helical" evidence="1">
    <location>
        <begin position="58"/>
        <end position="80"/>
    </location>
</feature>
<sequence>MTVSAVIGAFLLSLCRSARTHFAPSLCIWRVLTVLCRIALAGGLPWRDSPGQVQIMKFRSVIVSAATLLLGTMAAALALGGPARPKPMQSISDPFRNVDFSGVPRPSHYSARDGTSLAYRHYMPAEGKPRRGTVVLVHGSSSSSRDMHPLAQSFAQAGFAVDALDVRGHGQSGPRGDIAYLGQLDDDMEDFVRAVQPAGPKTLVGFSSGGGFAIRIAGGTRQALFDNYLFMAPYTHRRAPNYRPNAGGWVSVGVPRIVALTLLNRVGIRVFNHLAVVNFAVADAPPDELTASYSYALANNFQPDDDYKHDIREIHQPAAVLVGSRDEVFIADKFAQVFADAGRPDIPITQVPDTGHISLSLSAAARAAAVAAVERLERPRTP</sequence>